<dbReference type="EMBL" id="CP046566">
    <property type="protein sequence ID" value="QGW29663.1"/>
    <property type="molecule type" value="Genomic_DNA"/>
</dbReference>
<accession>A0A6I6GD22</accession>
<dbReference type="KEGG" id="fls:GLV81_17445"/>
<name>A0A6I6GD22_9BACT</name>
<evidence type="ECO:0000256" key="1">
    <source>
        <dbReference type="SAM" id="MobiDB-lite"/>
    </source>
</evidence>
<keyword evidence="4" id="KW-1185">Reference proteome</keyword>
<keyword evidence="2" id="KW-0732">Signal</keyword>
<evidence type="ECO:0008006" key="5">
    <source>
        <dbReference type="Google" id="ProtNLM"/>
    </source>
</evidence>
<proteinExistence type="predicted"/>
<dbReference type="Proteomes" id="UP000426027">
    <property type="component" value="Chromosome"/>
</dbReference>
<feature type="compositionally biased region" description="Low complexity" evidence="1">
    <location>
        <begin position="167"/>
        <end position="179"/>
    </location>
</feature>
<protein>
    <recommendedName>
        <fullName evidence="5">DUF3472 domain-containing protein</fullName>
    </recommendedName>
</protein>
<feature type="signal peptide" evidence="2">
    <location>
        <begin position="1"/>
        <end position="22"/>
    </location>
</feature>
<dbReference type="AlphaFoldDB" id="A0A6I6GD22"/>
<evidence type="ECO:0000313" key="3">
    <source>
        <dbReference type="EMBL" id="QGW29663.1"/>
    </source>
</evidence>
<sequence length="462" mass="51248">MQQLFLLLLAAVCYCCPTQSFAQKNLQPASSSTVAGIPLPANTKADKRLLIRVAAKTTMDLEAADSNWMLSDNYEVFQLPVGSNNDISDSIITALEDNGWQLLINEHNNKWGLASKGSRRLMIYFETAKKESWLYIAEIAQGQAPKQAATPTPATPQPATPLPVQPANPVQPVQPATPAHSGTYQFHTTNFDDGWTATVQADWVEVSKGPIKVLLHYSNTAIDMSSMQTPTINANAWNTLVAPRYKDKQHFYAFNGNMSYWRSSGISATLTDANGVQHFVVLFRRGSGPFIEFITPDAATFEKEFGVSFVSANDQNLINSYDDSWLRMDNMQSRNKFAVAPADLIGDWSESSGSYAQMYNVYTGNYAGMNAVSNSAEFWIAADGSYKSQHSGASGMVGSQTFFTQKYNGRYTMNGNWEVSFTNRFNGKTDTYWCQFEVVRGGRILHLQDKTASGMQYHLTKK</sequence>
<organism evidence="3 4">
    <name type="scientific">Phnomibacter ginsenosidimutans</name>
    <dbReference type="NCBI Taxonomy" id="2676868"/>
    <lineage>
        <taxon>Bacteria</taxon>
        <taxon>Pseudomonadati</taxon>
        <taxon>Bacteroidota</taxon>
        <taxon>Chitinophagia</taxon>
        <taxon>Chitinophagales</taxon>
        <taxon>Chitinophagaceae</taxon>
        <taxon>Phnomibacter</taxon>
    </lineage>
</organism>
<gene>
    <name evidence="3" type="ORF">GLV81_17445</name>
</gene>
<feature type="region of interest" description="Disordered" evidence="1">
    <location>
        <begin position="146"/>
        <end position="183"/>
    </location>
</feature>
<feature type="compositionally biased region" description="Pro residues" evidence="1">
    <location>
        <begin position="153"/>
        <end position="166"/>
    </location>
</feature>
<evidence type="ECO:0000256" key="2">
    <source>
        <dbReference type="SAM" id="SignalP"/>
    </source>
</evidence>
<dbReference type="RefSeq" id="WP_157480081.1">
    <property type="nucleotide sequence ID" value="NZ_CP046566.1"/>
</dbReference>
<reference evidence="3 4" key="1">
    <citation type="submission" date="2019-11" db="EMBL/GenBank/DDBJ databases">
        <authorList>
            <person name="Im W.T."/>
        </authorList>
    </citation>
    <scope>NUCLEOTIDE SEQUENCE [LARGE SCALE GENOMIC DNA]</scope>
    <source>
        <strain evidence="3 4">SB-02</strain>
    </source>
</reference>
<feature type="chain" id="PRO_5026285453" description="DUF3472 domain-containing protein" evidence="2">
    <location>
        <begin position="23"/>
        <end position="462"/>
    </location>
</feature>
<evidence type="ECO:0000313" key="4">
    <source>
        <dbReference type="Proteomes" id="UP000426027"/>
    </source>
</evidence>